<keyword evidence="2" id="KW-1185">Reference proteome</keyword>
<accession>D2C316</accession>
<dbReference type="AlphaFoldDB" id="D2C316"/>
<gene>
    <name evidence="1" type="ordered locus">Dd586_2550</name>
</gene>
<dbReference type="HOGENOM" id="CLU_2648682_0_0_6"/>
<dbReference type="EMBL" id="CP001836">
    <property type="protein sequence ID" value="ACZ77397.1"/>
    <property type="molecule type" value="Genomic_DNA"/>
</dbReference>
<evidence type="ECO:0000313" key="2">
    <source>
        <dbReference type="Proteomes" id="UP000001446"/>
    </source>
</evidence>
<sequence>MSSVNICHRENTMKNQHEIIGAAVERVINCHGIVNQDTIAQEIMRDFIRISRANASVDERKLYEKAMVFVSPGRLE</sequence>
<proteinExistence type="predicted"/>
<organism evidence="1 2">
    <name type="scientific">Dickeya zeae (strain Ech586)</name>
    <name type="common">Dickeya dadantii (strain Ech586)</name>
    <dbReference type="NCBI Taxonomy" id="590409"/>
    <lineage>
        <taxon>Bacteria</taxon>
        <taxon>Pseudomonadati</taxon>
        <taxon>Pseudomonadota</taxon>
        <taxon>Gammaproteobacteria</taxon>
        <taxon>Enterobacterales</taxon>
        <taxon>Pectobacteriaceae</taxon>
        <taxon>Dickeya</taxon>
        <taxon>Dickeya parazeae</taxon>
    </lineage>
</organism>
<name>D2C316_DICZ5</name>
<evidence type="ECO:0000313" key="1">
    <source>
        <dbReference type="EMBL" id="ACZ77397.1"/>
    </source>
</evidence>
<dbReference type="Proteomes" id="UP000001446">
    <property type="component" value="Chromosome"/>
</dbReference>
<protein>
    <submittedName>
        <fullName evidence="1">Uncharacterized protein</fullName>
    </submittedName>
</protein>
<reference evidence="1" key="1">
    <citation type="submission" date="2009-12" db="EMBL/GenBank/DDBJ databases">
        <title>Complete sequence of Dickeya dadantii Ech586.</title>
        <authorList>
            <consortium name="US DOE Joint Genome Institute"/>
            <person name="Lucas S."/>
            <person name="Copeland A."/>
            <person name="Lapidus A."/>
            <person name="Glavina del Rio T."/>
            <person name="Tice H."/>
            <person name="Bruce D."/>
            <person name="Goodwin L."/>
            <person name="Pitluck S."/>
            <person name="Munk A.C."/>
            <person name="Brettin T."/>
            <person name="Detter J.C."/>
            <person name="Han C."/>
            <person name="Tapia R."/>
            <person name="Larimer F."/>
            <person name="Land M."/>
            <person name="Hauser L."/>
            <person name="Kyrpides N."/>
            <person name="Mikhailova N."/>
            <person name="Balakrishnan V."/>
            <person name="Glasner J."/>
            <person name="Perna N.T."/>
        </authorList>
    </citation>
    <scope>NUCLEOTIDE SEQUENCE [LARGE SCALE GENOMIC DNA]</scope>
    <source>
        <strain evidence="1">Ech586</strain>
    </source>
</reference>
<dbReference type="KEGG" id="ddc:Dd586_2550"/>